<comment type="catalytic activity">
    <reaction evidence="10">
        <text>3 reduced [flavodoxin] + 2 L-arginine + 4 O2 = 3 oxidized [flavodoxin] + 2 L-citrulline + 2 nitric oxide + 4 H2O + 5 H(+)</text>
        <dbReference type="Rhea" id="RHEA:52324"/>
        <dbReference type="Rhea" id="RHEA-COMP:10622"/>
        <dbReference type="Rhea" id="RHEA-COMP:10623"/>
        <dbReference type="ChEBI" id="CHEBI:15377"/>
        <dbReference type="ChEBI" id="CHEBI:15378"/>
        <dbReference type="ChEBI" id="CHEBI:15379"/>
        <dbReference type="ChEBI" id="CHEBI:16480"/>
        <dbReference type="ChEBI" id="CHEBI:32682"/>
        <dbReference type="ChEBI" id="CHEBI:57618"/>
        <dbReference type="ChEBI" id="CHEBI:57743"/>
        <dbReference type="ChEBI" id="CHEBI:58210"/>
        <dbReference type="EC" id="1.14.14.47"/>
    </reaction>
</comment>
<comment type="cofactor">
    <cofactor evidence="1 11">
        <name>heme</name>
        <dbReference type="ChEBI" id="CHEBI:30413"/>
    </cofactor>
</comment>
<dbReference type="EC" id="1.14.14.47" evidence="4 11"/>
<evidence type="ECO:0000256" key="5">
    <source>
        <dbReference type="ARBA" id="ARBA00018859"/>
    </source>
</evidence>
<comment type="caution">
    <text evidence="13">The sequence shown here is derived from an EMBL/GenBank/DDBJ whole genome shotgun (WGS) entry which is preliminary data.</text>
</comment>
<keyword evidence="8 11" id="KW-0560">Oxidoreductase</keyword>
<comment type="function">
    <text evidence="2 11">Catalyzes the production of nitric oxide.</text>
</comment>
<reference evidence="13 14" key="1">
    <citation type="journal article" date="2019" name="Int. J. Syst. Evol. Microbiol.">
        <title>The Global Catalogue of Microorganisms (GCM) 10K type strain sequencing project: providing services to taxonomists for standard genome sequencing and annotation.</title>
        <authorList>
            <consortium name="The Broad Institute Genomics Platform"/>
            <consortium name="The Broad Institute Genome Sequencing Center for Infectious Disease"/>
            <person name="Wu L."/>
            <person name="Ma J."/>
        </authorList>
    </citation>
    <scope>NUCLEOTIDE SEQUENCE [LARGE SCALE GENOMIC DNA]</scope>
    <source>
        <strain evidence="13 14">JCM 10671</strain>
    </source>
</reference>
<dbReference type="InterPro" id="IPR044943">
    <property type="entry name" value="NOS_dom_1"/>
</dbReference>
<dbReference type="InterPro" id="IPR044944">
    <property type="entry name" value="NOS_dom_3"/>
</dbReference>
<keyword evidence="9 11" id="KW-0408">Iron</keyword>
<protein>
    <recommendedName>
        <fullName evidence="5 11">Nitric oxide synthase oxygenase</fullName>
        <ecNumber evidence="4 11">1.14.14.47</ecNumber>
    </recommendedName>
</protein>
<keyword evidence="7 11" id="KW-0479">Metal-binding</keyword>
<dbReference type="PANTHER" id="PTHR43410:SF1">
    <property type="entry name" value="NITRIC OXIDE SYNTHASE"/>
    <property type="match status" value="1"/>
</dbReference>
<evidence type="ECO:0000256" key="3">
    <source>
        <dbReference type="ARBA" id="ARBA00005411"/>
    </source>
</evidence>
<dbReference type="SUPFAM" id="SSF56512">
    <property type="entry name" value="Nitric oxide (NO) synthase oxygenase domain"/>
    <property type="match status" value="1"/>
</dbReference>
<organism evidence="13 14">
    <name type="scientific">Sporichthya brevicatena</name>
    <dbReference type="NCBI Taxonomy" id="171442"/>
    <lineage>
        <taxon>Bacteria</taxon>
        <taxon>Bacillati</taxon>
        <taxon>Actinomycetota</taxon>
        <taxon>Actinomycetes</taxon>
        <taxon>Sporichthyales</taxon>
        <taxon>Sporichthyaceae</taxon>
        <taxon>Sporichthya</taxon>
    </lineage>
</organism>
<evidence type="ECO:0000256" key="11">
    <source>
        <dbReference type="PIRNR" id="PIRNR037219"/>
    </source>
</evidence>
<dbReference type="InterPro" id="IPR004030">
    <property type="entry name" value="NOS_N"/>
</dbReference>
<comment type="subunit">
    <text evidence="11">Homodimer.</text>
</comment>
<dbReference type="PIRSF" id="PIRSF037219">
    <property type="entry name" value="NOS_oxygenase"/>
    <property type="match status" value="1"/>
</dbReference>
<name>A0ABN1G2S8_9ACTN</name>
<evidence type="ECO:0000313" key="14">
    <source>
        <dbReference type="Proteomes" id="UP001500957"/>
    </source>
</evidence>
<sequence length="416" mass="46650">MPRISRLFRNPVIPEQETPTGARGVEDDFPGVDIHEAHDFFRQYYAENPDAPGSLHRRMVEVADELNRYGTYAHTEDELAFGARVAWRNSSRCIGRLYWKSLVVRDRRDVTDPYEVFSECIEHLQLATNGGKIRPTITIFAPPAPGRRGVRIRNDQMIRYAGYRAVDGSVIGDPAQVEFTRAVERFGWLGEGSAFDILPLVIDGPTGPPHVFEIPRDAILEVPIEHPQHAWFAELGLRWHAVPAISNMDLRIGGITYTAAPFNGWYLGTEIGSRNFGDTDRYDLLPGIARRLGLDTSTERTLWKDRALLELNVAVLHSFTMADVTITDHHTESERFLMHLEREEKAGRSVPGDWSWLVPPMSGSATGVFHRYYDTTERTPAFVPRGAGCPVARQTEARRLAAEQGVCPITGHGPAA</sequence>
<dbReference type="InterPro" id="IPR036119">
    <property type="entry name" value="NOS_N_sf"/>
</dbReference>
<dbReference type="Gene3D" id="3.90.440.10">
    <property type="entry name" value="Nitric Oxide Synthase,Heme Domain,Chain A domain 2"/>
    <property type="match status" value="1"/>
</dbReference>
<keyword evidence="6 11" id="KW-0349">Heme</keyword>
<dbReference type="PANTHER" id="PTHR43410">
    <property type="entry name" value="NITRIC OXIDE SYNTHASE OXYGENASE"/>
    <property type="match status" value="1"/>
</dbReference>
<evidence type="ECO:0000256" key="7">
    <source>
        <dbReference type="ARBA" id="ARBA00022723"/>
    </source>
</evidence>
<dbReference type="Proteomes" id="UP001500957">
    <property type="component" value="Unassembled WGS sequence"/>
</dbReference>
<dbReference type="EMBL" id="BAAAHE010000001">
    <property type="protein sequence ID" value="GAA0603022.1"/>
    <property type="molecule type" value="Genomic_DNA"/>
</dbReference>
<gene>
    <name evidence="13" type="ORF">GCM10009547_00660</name>
</gene>
<evidence type="ECO:0000256" key="9">
    <source>
        <dbReference type="ARBA" id="ARBA00023004"/>
    </source>
</evidence>
<dbReference type="Gene3D" id="3.90.340.10">
    <property type="entry name" value="Nitric Oxide Synthase, Chain A, domain 1"/>
    <property type="match status" value="1"/>
</dbReference>
<evidence type="ECO:0000256" key="1">
    <source>
        <dbReference type="ARBA" id="ARBA00001971"/>
    </source>
</evidence>
<evidence type="ECO:0000256" key="4">
    <source>
        <dbReference type="ARBA" id="ARBA00012735"/>
    </source>
</evidence>
<dbReference type="Pfam" id="PF02898">
    <property type="entry name" value="NO_synthase"/>
    <property type="match status" value="1"/>
</dbReference>
<dbReference type="InterPro" id="IPR017142">
    <property type="entry name" value="Nitric_oxide_synthase_Oase-su"/>
</dbReference>
<evidence type="ECO:0000256" key="8">
    <source>
        <dbReference type="ARBA" id="ARBA00023002"/>
    </source>
</evidence>
<evidence type="ECO:0000256" key="6">
    <source>
        <dbReference type="ARBA" id="ARBA00022617"/>
    </source>
</evidence>
<comment type="miscellaneous">
    <text evidence="11">This protein is similar to the oxygenase domain of eukaryotic nitric oxide synthases but lacks the reductase domain which, in eukaryotes, is responsible for transfer of electrons to the ferric heme during nitric oxide synthesis.</text>
</comment>
<dbReference type="InterPro" id="IPR050607">
    <property type="entry name" value="NOS"/>
</dbReference>
<comment type="similarity">
    <text evidence="3 11">Belongs to the NOS family. Bacterial NOS oxygenase subfamily.</text>
</comment>
<evidence type="ECO:0000313" key="13">
    <source>
        <dbReference type="EMBL" id="GAA0603022.1"/>
    </source>
</evidence>
<dbReference type="Gene3D" id="3.90.1230.10">
    <property type="entry name" value="Nitric Oxide Synthase, Chain A, domain 3"/>
    <property type="match status" value="1"/>
</dbReference>
<evidence type="ECO:0000259" key="12">
    <source>
        <dbReference type="PROSITE" id="PS60001"/>
    </source>
</evidence>
<feature type="domain" description="Nitric oxide synthase (NOS)" evidence="12">
    <location>
        <begin position="92"/>
        <end position="99"/>
    </location>
</feature>
<evidence type="ECO:0000256" key="10">
    <source>
        <dbReference type="ARBA" id="ARBA00048713"/>
    </source>
</evidence>
<proteinExistence type="inferred from homology"/>
<dbReference type="CDD" id="cd00575">
    <property type="entry name" value="NOS_oxygenase"/>
    <property type="match status" value="1"/>
</dbReference>
<accession>A0ABN1G2S8</accession>
<dbReference type="PROSITE" id="PS60001">
    <property type="entry name" value="NOS"/>
    <property type="match status" value="1"/>
</dbReference>
<dbReference type="RefSeq" id="WP_425566027.1">
    <property type="nucleotide sequence ID" value="NZ_BAAAHE010000001.1"/>
</dbReference>
<dbReference type="InterPro" id="IPR044940">
    <property type="entry name" value="NOS_dom_2"/>
</dbReference>
<evidence type="ECO:0000256" key="2">
    <source>
        <dbReference type="ARBA" id="ARBA00002642"/>
    </source>
</evidence>
<keyword evidence="14" id="KW-1185">Reference proteome</keyword>